<dbReference type="PATRIC" id="fig|1409788.3.peg.2530"/>
<organism evidence="7 8">
    <name type="scientific">Sunxiuqinia dokdonensis</name>
    <dbReference type="NCBI Taxonomy" id="1409788"/>
    <lineage>
        <taxon>Bacteria</taxon>
        <taxon>Pseudomonadati</taxon>
        <taxon>Bacteroidota</taxon>
        <taxon>Bacteroidia</taxon>
        <taxon>Marinilabiliales</taxon>
        <taxon>Prolixibacteraceae</taxon>
        <taxon>Sunxiuqinia</taxon>
    </lineage>
</organism>
<comment type="similarity">
    <text evidence="2">Belongs to the SusD family.</text>
</comment>
<evidence type="ECO:0000256" key="1">
    <source>
        <dbReference type="ARBA" id="ARBA00004442"/>
    </source>
</evidence>
<gene>
    <name evidence="7" type="ORF">NC99_24510</name>
</gene>
<name>A0A0L8V963_9BACT</name>
<comment type="subcellular location">
    <subcellularLocation>
        <location evidence="1">Cell outer membrane</location>
    </subcellularLocation>
</comment>
<evidence type="ECO:0000256" key="5">
    <source>
        <dbReference type="ARBA" id="ARBA00023237"/>
    </source>
</evidence>
<dbReference type="EMBL" id="LGIA01000154">
    <property type="protein sequence ID" value="KOH44712.1"/>
    <property type="molecule type" value="Genomic_DNA"/>
</dbReference>
<proteinExistence type="inferred from homology"/>
<keyword evidence="8" id="KW-1185">Reference proteome</keyword>
<dbReference type="Proteomes" id="UP000036958">
    <property type="component" value="Unassembled WGS sequence"/>
</dbReference>
<evidence type="ECO:0000259" key="6">
    <source>
        <dbReference type="Pfam" id="PF07980"/>
    </source>
</evidence>
<reference evidence="8" key="1">
    <citation type="submission" date="2015-07" db="EMBL/GenBank/DDBJ databases">
        <title>Genome sequencing of Sunxiuqinia dokdonensis strain SK.</title>
        <authorList>
            <person name="Ahn S."/>
            <person name="Kim B.-C."/>
        </authorList>
    </citation>
    <scope>NUCLEOTIDE SEQUENCE [LARGE SCALE GENOMIC DNA]</scope>
    <source>
        <strain evidence="8">SK</strain>
    </source>
</reference>
<dbReference type="AlphaFoldDB" id="A0A0L8V963"/>
<evidence type="ECO:0000256" key="4">
    <source>
        <dbReference type="ARBA" id="ARBA00023136"/>
    </source>
</evidence>
<protein>
    <submittedName>
        <fullName evidence="7">Glycan metabolism protein RagB</fullName>
    </submittedName>
</protein>
<dbReference type="InterPro" id="IPR011990">
    <property type="entry name" value="TPR-like_helical_dom_sf"/>
</dbReference>
<keyword evidence="5" id="KW-0998">Cell outer membrane</keyword>
<sequence length="195" mass="22021">MSDFVVNGLSRYGASDKTLLMLDDLEDQRRNTFIRIYDDGEVHIPFQAEDPNYQGSLLNKFLGIVGDDGSRWSYNNIPVYRYADALLLLAEAKNKLDEDPSAEINAVRARAYGENFAGHEFVDGTKAENTQAILDERLKEFVGEGKRWWDLVRAGDSYVFDEVAALDASEAYKIYYSISEGMLANDSELTQTEGY</sequence>
<evidence type="ECO:0000313" key="8">
    <source>
        <dbReference type="Proteomes" id="UP000036958"/>
    </source>
</evidence>
<dbReference type="STRING" id="1409788.NC99_24510"/>
<evidence type="ECO:0000313" key="7">
    <source>
        <dbReference type="EMBL" id="KOH44712.1"/>
    </source>
</evidence>
<dbReference type="Pfam" id="PF07980">
    <property type="entry name" value="SusD_RagB"/>
    <property type="match status" value="1"/>
</dbReference>
<dbReference type="Gene3D" id="1.25.40.390">
    <property type="match status" value="1"/>
</dbReference>
<evidence type="ECO:0000256" key="2">
    <source>
        <dbReference type="ARBA" id="ARBA00006275"/>
    </source>
</evidence>
<evidence type="ECO:0000256" key="3">
    <source>
        <dbReference type="ARBA" id="ARBA00022729"/>
    </source>
</evidence>
<keyword evidence="3" id="KW-0732">Signal</keyword>
<dbReference type="SUPFAM" id="SSF48452">
    <property type="entry name" value="TPR-like"/>
    <property type="match status" value="1"/>
</dbReference>
<dbReference type="GO" id="GO:0009279">
    <property type="term" value="C:cell outer membrane"/>
    <property type="evidence" value="ECO:0007669"/>
    <property type="project" value="UniProtKB-SubCell"/>
</dbReference>
<comment type="caution">
    <text evidence="7">The sequence shown here is derived from an EMBL/GenBank/DDBJ whole genome shotgun (WGS) entry which is preliminary data.</text>
</comment>
<accession>A0A0L8V963</accession>
<keyword evidence="4" id="KW-0472">Membrane</keyword>
<dbReference type="InterPro" id="IPR012944">
    <property type="entry name" value="SusD_RagB_dom"/>
</dbReference>
<feature type="domain" description="RagB/SusD" evidence="6">
    <location>
        <begin position="50"/>
        <end position="154"/>
    </location>
</feature>